<gene>
    <name evidence="2" type="ORF">DdX_07268</name>
</gene>
<evidence type="ECO:0000313" key="2">
    <source>
        <dbReference type="EMBL" id="KAI1716232.1"/>
    </source>
</evidence>
<feature type="transmembrane region" description="Helical" evidence="1">
    <location>
        <begin position="276"/>
        <end position="299"/>
    </location>
</feature>
<proteinExistence type="predicted"/>
<comment type="caution">
    <text evidence="2">The sequence shown here is derived from an EMBL/GenBank/DDBJ whole genome shotgun (WGS) entry which is preliminary data.</text>
</comment>
<evidence type="ECO:0000313" key="3">
    <source>
        <dbReference type="Proteomes" id="UP001201812"/>
    </source>
</evidence>
<protein>
    <submittedName>
        <fullName evidence="2">Uncharacterized protein</fullName>
    </submittedName>
</protein>
<dbReference type="EMBL" id="JAKKPZ010000010">
    <property type="protein sequence ID" value="KAI1716232.1"/>
    <property type="molecule type" value="Genomic_DNA"/>
</dbReference>
<keyword evidence="1" id="KW-0812">Transmembrane</keyword>
<organism evidence="2 3">
    <name type="scientific">Ditylenchus destructor</name>
    <dbReference type="NCBI Taxonomy" id="166010"/>
    <lineage>
        <taxon>Eukaryota</taxon>
        <taxon>Metazoa</taxon>
        <taxon>Ecdysozoa</taxon>
        <taxon>Nematoda</taxon>
        <taxon>Chromadorea</taxon>
        <taxon>Rhabditida</taxon>
        <taxon>Tylenchina</taxon>
        <taxon>Tylenchomorpha</taxon>
        <taxon>Sphaerularioidea</taxon>
        <taxon>Anguinidae</taxon>
        <taxon>Anguininae</taxon>
        <taxon>Ditylenchus</taxon>
    </lineage>
</organism>
<keyword evidence="3" id="KW-1185">Reference proteome</keyword>
<keyword evidence="1" id="KW-1133">Transmembrane helix</keyword>
<reference evidence="2" key="1">
    <citation type="submission" date="2022-01" db="EMBL/GenBank/DDBJ databases">
        <title>Genome Sequence Resource for Two Populations of Ditylenchus destructor, the Migratory Endoparasitic Phytonematode.</title>
        <authorList>
            <person name="Zhang H."/>
            <person name="Lin R."/>
            <person name="Xie B."/>
        </authorList>
    </citation>
    <scope>NUCLEOTIDE SEQUENCE</scope>
    <source>
        <strain evidence="2">BazhouSP</strain>
    </source>
</reference>
<sequence>MVLFVTLLPNVSPKRRSHKTTNDKIWDDGYVESYENPSTSIMPLFSPCTFPIHPAAASQQIPNSEMQFSWQLDTELEFNNMCHTHQHRFGFICDLHNQLNPRQLYPISNSSLLGSTCLVIFCHREKSRIRMHFQTSMHANDHGNGGKICKEYKNIHKGICRSDIQAVVPYRKSLYNTQDHDFDCAGWDTNGHTKANIGEYLYREPTLHSVYYKYPVGNNELPTSRQQINFRLKLLSFNLGAPLGEVLADLIDQLGFALREYYKTGGRPRQHPIPRWALILTAVSCVVLILALAVEWLIVRKKLIRRRTHFGVVADSIRKTHMMF</sequence>
<accession>A0AAD4N5X5</accession>
<evidence type="ECO:0000256" key="1">
    <source>
        <dbReference type="SAM" id="Phobius"/>
    </source>
</evidence>
<name>A0AAD4N5X5_9BILA</name>
<dbReference type="AlphaFoldDB" id="A0AAD4N5X5"/>
<keyword evidence="1" id="KW-0472">Membrane</keyword>
<dbReference type="Proteomes" id="UP001201812">
    <property type="component" value="Unassembled WGS sequence"/>
</dbReference>